<dbReference type="PROSITE" id="PS00128">
    <property type="entry name" value="GLYCOSYL_HYDROL_F22_1"/>
    <property type="match status" value="1"/>
</dbReference>
<dbReference type="GO" id="GO:0003796">
    <property type="term" value="F:lysozyme activity"/>
    <property type="evidence" value="ECO:0007669"/>
    <property type="project" value="UniProtKB-EC"/>
</dbReference>
<dbReference type="PROSITE" id="PS51348">
    <property type="entry name" value="GLYCOSYL_HYDROL_F22_2"/>
    <property type="match status" value="1"/>
</dbReference>
<dbReference type="EC" id="3.2.1.17" evidence="3"/>
<keyword evidence="9" id="KW-0326">Glycosidase</keyword>
<evidence type="ECO:0000256" key="1">
    <source>
        <dbReference type="ARBA" id="ARBA00000632"/>
    </source>
</evidence>
<reference evidence="15" key="1">
    <citation type="submission" date="2025-08" db="UniProtKB">
        <authorList>
            <consortium name="RefSeq"/>
        </authorList>
    </citation>
    <scope>IDENTIFICATION</scope>
</reference>
<gene>
    <name evidence="15" type="primary">LOC113496806</name>
</gene>
<evidence type="ECO:0000256" key="11">
    <source>
        <dbReference type="RuleBase" id="RU004440"/>
    </source>
</evidence>
<dbReference type="InterPro" id="IPR023346">
    <property type="entry name" value="Lysozyme-like_dom_sf"/>
</dbReference>
<accession>A0A7E5VUC9</accession>
<evidence type="ECO:0000256" key="7">
    <source>
        <dbReference type="ARBA" id="ARBA00022801"/>
    </source>
</evidence>
<dbReference type="PRINTS" id="PR00137">
    <property type="entry name" value="LYSOZYME"/>
</dbReference>
<feature type="chain" id="PRO_5028994957" description="Lysozyme" evidence="12">
    <location>
        <begin position="20"/>
        <end position="139"/>
    </location>
</feature>
<dbReference type="InterPro" id="IPR000974">
    <property type="entry name" value="Glyco_hydro_22_lys"/>
</dbReference>
<evidence type="ECO:0000256" key="5">
    <source>
        <dbReference type="ARBA" id="ARBA00022529"/>
    </source>
</evidence>
<dbReference type="KEGG" id="tnl:113496806"/>
<keyword evidence="6" id="KW-0081">Bacteriolytic enzyme</keyword>
<dbReference type="InterPro" id="IPR019799">
    <property type="entry name" value="Glyco_hydro_22_CS"/>
</dbReference>
<keyword evidence="14" id="KW-1185">Reference proteome</keyword>
<dbReference type="PRINTS" id="PR00135">
    <property type="entry name" value="LYZLACT"/>
</dbReference>
<comment type="catalytic activity">
    <reaction evidence="1">
        <text>Hydrolysis of (1-&gt;4)-beta-linkages between N-acetylmuramic acid and N-acetyl-D-glucosamine residues in a peptidoglycan and between N-acetyl-D-glucosamine residues in chitodextrins.</text>
        <dbReference type="EC" id="3.2.1.17"/>
    </reaction>
</comment>
<dbReference type="SUPFAM" id="SSF53955">
    <property type="entry name" value="Lysozyme-like"/>
    <property type="match status" value="1"/>
</dbReference>
<evidence type="ECO:0000256" key="8">
    <source>
        <dbReference type="ARBA" id="ARBA00023157"/>
    </source>
</evidence>
<dbReference type="OrthoDB" id="17373at2759"/>
<dbReference type="Pfam" id="PF00062">
    <property type="entry name" value="Lys"/>
    <property type="match status" value="1"/>
</dbReference>
<evidence type="ECO:0000256" key="2">
    <source>
        <dbReference type="ARBA" id="ARBA00010859"/>
    </source>
</evidence>
<organism evidence="14 15">
    <name type="scientific">Trichoplusia ni</name>
    <name type="common">Cabbage looper</name>
    <dbReference type="NCBI Taxonomy" id="7111"/>
    <lineage>
        <taxon>Eukaryota</taxon>
        <taxon>Metazoa</taxon>
        <taxon>Ecdysozoa</taxon>
        <taxon>Arthropoda</taxon>
        <taxon>Hexapoda</taxon>
        <taxon>Insecta</taxon>
        <taxon>Pterygota</taxon>
        <taxon>Neoptera</taxon>
        <taxon>Endopterygota</taxon>
        <taxon>Lepidoptera</taxon>
        <taxon>Glossata</taxon>
        <taxon>Ditrysia</taxon>
        <taxon>Noctuoidea</taxon>
        <taxon>Noctuidae</taxon>
        <taxon>Plusiinae</taxon>
        <taxon>Trichoplusia</taxon>
    </lineage>
</organism>
<dbReference type="RefSeq" id="XP_026731948.1">
    <property type="nucleotide sequence ID" value="XM_026876147.1"/>
</dbReference>
<evidence type="ECO:0000256" key="6">
    <source>
        <dbReference type="ARBA" id="ARBA00022638"/>
    </source>
</evidence>
<sequence>MTRACILIVGLCFITVSLGKTFSECELVRELRRQGFPHDQLKDWMCLIEAESTRRTDVVGRANGDGSQDFGLFQINDRYWCNNGDQPGKGCNLRCKDLLLDDITVASQCTKKIFAVHGFNAWVGWANKCRGRRLPNLPC</sequence>
<keyword evidence="8" id="KW-1015">Disulfide bond</keyword>
<dbReference type="AlphaFoldDB" id="A0A7E5VUC9"/>
<keyword evidence="7" id="KW-0378">Hydrolase</keyword>
<dbReference type="PANTHER" id="PTHR11407:SF63">
    <property type="entry name" value="LYSOZYME C"/>
    <property type="match status" value="1"/>
</dbReference>
<dbReference type="FunFam" id="1.10.530.10:FF:000001">
    <property type="entry name" value="Lysozyme C"/>
    <property type="match status" value="1"/>
</dbReference>
<feature type="signal peptide" evidence="12">
    <location>
        <begin position="1"/>
        <end position="19"/>
    </location>
</feature>
<evidence type="ECO:0000256" key="10">
    <source>
        <dbReference type="ARBA" id="ARBA00031262"/>
    </source>
</evidence>
<proteinExistence type="inferred from homology"/>
<dbReference type="GO" id="GO:0042742">
    <property type="term" value="P:defense response to bacterium"/>
    <property type="evidence" value="ECO:0007669"/>
    <property type="project" value="UniProtKB-KW"/>
</dbReference>
<keyword evidence="5" id="KW-0929">Antimicrobial</keyword>
<feature type="domain" description="Glycosyl hydrolases family 22 (GH22)" evidence="13">
    <location>
        <begin position="91"/>
        <end position="109"/>
    </location>
</feature>
<dbReference type="CDD" id="cd16899">
    <property type="entry name" value="LYZ_C_invert"/>
    <property type="match status" value="1"/>
</dbReference>
<dbReference type="GO" id="GO:0031640">
    <property type="term" value="P:killing of cells of another organism"/>
    <property type="evidence" value="ECO:0007669"/>
    <property type="project" value="UniProtKB-KW"/>
</dbReference>
<evidence type="ECO:0000259" key="13">
    <source>
        <dbReference type="PROSITE" id="PS00128"/>
    </source>
</evidence>
<evidence type="ECO:0000256" key="9">
    <source>
        <dbReference type="ARBA" id="ARBA00023295"/>
    </source>
</evidence>
<name>A0A7E5VUC9_TRINI</name>
<dbReference type="SMART" id="SM00263">
    <property type="entry name" value="LYZ1"/>
    <property type="match status" value="1"/>
</dbReference>
<dbReference type="InParanoid" id="A0A7E5VUC9"/>
<dbReference type="Proteomes" id="UP000322000">
    <property type="component" value="Chromosome 8"/>
</dbReference>
<protein>
    <recommendedName>
        <fullName evidence="4">Lysozyme</fullName>
        <ecNumber evidence="3">3.2.1.17</ecNumber>
    </recommendedName>
    <alternativeName>
        <fullName evidence="10">1,4-beta-N-acetylmuramidase</fullName>
    </alternativeName>
</protein>
<evidence type="ECO:0000313" key="15">
    <source>
        <dbReference type="RefSeq" id="XP_026731948.1"/>
    </source>
</evidence>
<dbReference type="FunCoup" id="A0A7E5VUC9">
    <property type="interactions" value="82"/>
</dbReference>
<dbReference type="Gene3D" id="1.10.530.10">
    <property type="match status" value="1"/>
</dbReference>
<dbReference type="GeneID" id="113496806"/>
<evidence type="ECO:0000256" key="12">
    <source>
        <dbReference type="SAM" id="SignalP"/>
    </source>
</evidence>
<comment type="similarity">
    <text evidence="2 11">Belongs to the glycosyl hydrolase 22 family.</text>
</comment>
<dbReference type="InterPro" id="IPR001916">
    <property type="entry name" value="Glyco_hydro_22"/>
</dbReference>
<keyword evidence="12" id="KW-0732">Signal</keyword>
<dbReference type="PANTHER" id="PTHR11407">
    <property type="entry name" value="LYSOZYME C"/>
    <property type="match status" value="1"/>
</dbReference>
<evidence type="ECO:0000313" key="14">
    <source>
        <dbReference type="Proteomes" id="UP000322000"/>
    </source>
</evidence>
<evidence type="ECO:0000256" key="3">
    <source>
        <dbReference type="ARBA" id="ARBA00012732"/>
    </source>
</evidence>
<evidence type="ECO:0000256" key="4">
    <source>
        <dbReference type="ARBA" id="ARBA00020438"/>
    </source>
</evidence>